<evidence type="ECO:0000313" key="4">
    <source>
        <dbReference type="EMBL" id="GAA0963984.1"/>
    </source>
</evidence>
<reference evidence="4 5" key="1">
    <citation type="journal article" date="2019" name="Int. J. Syst. Evol. Microbiol.">
        <title>The Global Catalogue of Microorganisms (GCM) 10K type strain sequencing project: providing services to taxonomists for standard genome sequencing and annotation.</title>
        <authorList>
            <consortium name="The Broad Institute Genomics Platform"/>
            <consortium name="The Broad Institute Genome Sequencing Center for Infectious Disease"/>
            <person name="Wu L."/>
            <person name="Ma J."/>
        </authorList>
    </citation>
    <scope>NUCLEOTIDE SEQUENCE [LARGE SCALE GENOMIC DNA]</scope>
    <source>
        <strain evidence="4 5">JCM 10696</strain>
    </source>
</reference>
<organism evidence="4 5">
    <name type="scientific">Actinocorallia libanotica</name>
    <dbReference type="NCBI Taxonomy" id="46162"/>
    <lineage>
        <taxon>Bacteria</taxon>
        <taxon>Bacillati</taxon>
        <taxon>Actinomycetota</taxon>
        <taxon>Actinomycetes</taxon>
        <taxon>Streptosporangiales</taxon>
        <taxon>Thermomonosporaceae</taxon>
        <taxon>Actinocorallia</taxon>
    </lineage>
</organism>
<evidence type="ECO:0000259" key="3">
    <source>
        <dbReference type="Pfam" id="PF00440"/>
    </source>
</evidence>
<dbReference type="SUPFAM" id="SSF48498">
    <property type="entry name" value="Tetracyclin repressor-like, C-terminal domain"/>
    <property type="match status" value="1"/>
</dbReference>
<dbReference type="InterPro" id="IPR036271">
    <property type="entry name" value="Tet_transcr_reg_TetR-rel_C_sf"/>
</dbReference>
<accession>A0ABN1RUD6</accession>
<evidence type="ECO:0000256" key="1">
    <source>
        <dbReference type="ARBA" id="ARBA00023125"/>
    </source>
</evidence>
<dbReference type="InterPro" id="IPR001647">
    <property type="entry name" value="HTH_TetR"/>
</dbReference>
<feature type="region of interest" description="Disordered" evidence="2">
    <location>
        <begin position="1"/>
        <end position="50"/>
    </location>
</feature>
<dbReference type="Pfam" id="PF00440">
    <property type="entry name" value="TetR_N"/>
    <property type="match status" value="1"/>
</dbReference>
<name>A0ABN1RUD6_9ACTN</name>
<dbReference type="InterPro" id="IPR009057">
    <property type="entry name" value="Homeodomain-like_sf"/>
</dbReference>
<evidence type="ECO:0000313" key="5">
    <source>
        <dbReference type="Proteomes" id="UP001500665"/>
    </source>
</evidence>
<keyword evidence="1" id="KW-0238">DNA-binding</keyword>
<dbReference type="Proteomes" id="UP001500665">
    <property type="component" value="Unassembled WGS sequence"/>
</dbReference>
<comment type="caution">
    <text evidence="4">The sequence shown here is derived from an EMBL/GenBank/DDBJ whole genome shotgun (WGS) entry which is preliminary data.</text>
</comment>
<proteinExistence type="predicted"/>
<feature type="domain" description="HTH tetR-type" evidence="3">
    <location>
        <begin position="54"/>
        <end position="96"/>
    </location>
</feature>
<dbReference type="EMBL" id="BAAAHH010000032">
    <property type="protein sequence ID" value="GAA0963984.1"/>
    <property type="molecule type" value="Genomic_DNA"/>
</dbReference>
<protein>
    <recommendedName>
        <fullName evidence="3">HTH tetR-type domain-containing protein</fullName>
    </recommendedName>
</protein>
<gene>
    <name evidence="4" type="ORF">GCM10009550_60860</name>
</gene>
<dbReference type="SUPFAM" id="SSF46689">
    <property type="entry name" value="Homeodomain-like"/>
    <property type="match status" value="1"/>
</dbReference>
<keyword evidence="5" id="KW-1185">Reference proteome</keyword>
<feature type="compositionally biased region" description="Basic and acidic residues" evidence="2">
    <location>
        <begin position="1"/>
        <end position="13"/>
    </location>
</feature>
<dbReference type="Gene3D" id="1.10.357.10">
    <property type="entry name" value="Tetracycline Repressor, domain 2"/>
    <property type="match status" value="1"/>
</dbReference>
<sequence length="264" mass="29019">MPSPRDMESCLEKARRHGPPRTVRSVVSDTKHSPAGTGRTGGRGPGRPPKIDRAAIARVASEIPLSDLTLRLVAERLGVSVPSLYHYVQGRDDLLKLAAEQSVTRLTLPVDRGQHWAVWLCEWAHYIRQAFVRDPGLFTQYVKGAISLEVMAEPVNTALGLCLRQGFSPTEARRAYDLVSECALGAAITRLSERNRPFEPEVRRVLALGDRSLPHLERLAAGPGLIEQAPFTEQIHTVLAGIAVRRGEDWTELSALLESVAAED</sequence>
<evidence type="ECO:0000256" key="2">
    <source>
        <dbReference type="SAM" id="MobiDB-lite"/>
    </source>
</evidence>